<feature type="transmembrane region" description="Helical" evidence="1">
    <location>
        <begin position="213"/>
        <end position="232"/>
    </location>
</feature>
<gene>
    <name evidence="3" type="ORF">EBM89_08030</name>
</gene>
<evidence type="ECO:0000313" key="3">
    <source>
        <dbReference type="EMBL" id="RMI12575.1"/>
    </source>
</evidence>
<accession>A0A3M2JPE4</accession>
<name>A0A3M2JPE4_9CELL</name>
<dbReference type="AlphaFoldDB" id="A0A3M2JPE4"/>
<dbReference type="Proteomes" id="UP000269289">
    <property type="component" value="Unassembled WGS sequence"/>
</dbReference>
<protein>
    <submittedName>
        <fullName evidence="3">Peptidase</fullName>
    </submittedName>
</protein>
<proteinExistence type="predicted"/>
<keyword evidence="1" id="KW-1133">Transmembrane helix</keyword>
<evidence type="ECO:0000256" key="2">
    <source>
        <dbReference type="SAM" id="SignalP"/>
    </source>
</evidence>
<organism evidence="3 4">
    <name type="scientific">Cellulomonas triticagri</name>
    <dbReference type="NCBI Taxonomy" id="2483352"/>
    <lineage>
        <taxon>Bacteria</taxon>
        <taxon>Bacillati</taxon>
        <taxon>Actinomycetota</taxon>
        <taxon>Actinomycetes</taxon>
        <taxon>Micrococcales</taxon>
        <taxon>Cellulomonadaceae</taxon>
        <taxon>Cellulomonas</taxon>
    </lineage>
</organism>
<keyword evidence="4" id="KW-1185">Reference proteome</keyword>
<reference evidence="3 4" key="1">
    <citation type="submission" date="2018-10" db="EMBL/GenBank/DDBJ databases">
        <title>Isolation, diversity and antifungal activity of actinobacteria from wheat.</title>
        <authorList>
            <person name="Han C."/>
        </authorList>
    </citation>
    <scope>NUCLEOTIDE SEQUENCE [LARGE SCALE GENOMIC DNA]</scope>
    <source>
        <strain evidence="3 4">NEAU-YY56</strain>
    </source>
</reference>
<dbReference type="EMBL" id="RFFI01000034">
    <property type="protein sequence ID" value="RMI12575.1"/>
    <property type="molecule type" value="Genomic_DNA"/>
</dbReference>
<feature type="chain" id="PRO_5039495513" evidence="2">
    <location>
        <begin position="18"/>
        <end position="239"/>
    </location>
</feature>
<evidence type="ECO:0000313" key="4">
    <source>
        <dbReference type="Proteomes" id="UP000269289"/>
    </source>
</evidence>
<keyword evidence="1" id="KW-0812">Transmembrane</keyword>
<keyword evidence="1" id="KW-0472">Membrane</keyword>
<evidence type="ECO:0000256" key="1">
    <source>
        <dbReference type="SAM" id="Phobius"/>
    </source>
</evidence>
<keyword evidence="2" id="KW-0732">Signal</keyword>
<comment type="caution">
    <text evidence="3">The sequence shown here is derived from an EMBL/GenBank/DDBJ whole genome shotgun (WGS) entry which is preliminary data.</text>
</comment>
<feature type="signal peptide" evidence="2">
    <location>
        <begin position="1"/>
        <end position="17"/>
    </location>
</feature>
<sequence length="239" mass="24385">MVLAVLLTAGAAAPALATSPASSPAAPAPAAVLDACEQQADAQGYAPRGRCELVLLRAEGICLGAAPVLDYAVEAIGTSAGTLTLTWRNPQGEDLVQEGLPLSGRVYWPGTVVQDGVVVDWPGWTLDDSGSWVEHDAYDFTRPEVTVTLEVNPSLQTVVSYPPESAECAGPRVERVASVQTTSGVLAAPELPAAPVEVASAVLAATGVTTGPLLLGGGALLLLGVTLVALAARRRHHLG</sequence>